<keyword evidence="3" id="KW-0238">DNA-binding</keyword>
<evidence type="ECO:0000313" key="7">
    <source>
        <dbReference type="Proteomes" id="UP000028547"/>
    </source>
</evidence>
<evidence type="ECO:0000313" key="6">
    <source>
        <dbReference type="EMBL" id="KFA91192.1"/>
    </source>
</evidence>
<comment type="caution">
    <text evidence="6">The sequence shown here is derived from an EMBL/GenBank/DDBJ whole genome shotgun (WGS) entry which is preliminary data.</text>
</comment>
<dbReference type="GO" id="GO:0003677">
    <property type="term" value="F:DNA binding"/>
    <property type="evidence" value="ECO:0007669"/>
    <property type="project" value="UniProtKB-KW"/>
</dbReference>
<dbReference type="Pfam" id="PF00126">
    <property type="entry name" value="HTH_1"/>
    <property type="match status" value="1"/>
</dbReference>
<evidence type="ECO:0000256" key="1">
    <source>
        <dbReference type="ARBA" id="ARBA00009437"/>
    </source>
</evidence>
<dbReference type="SUPFAM" id="SSF46785">
    <property type="entry name" value="Winged helix' DNA-binding domain"/>
    <property type="match status" value="1"/>
</dbReference>
<name>A0A084SRV7_9BACT</name>
<dbReference type="InterPro" id="IPR000847">
    <property type="entry name" value="LysR_HTH_N"/>
</dbReference>
<proteinExistence type="inferred from homology"/>
<dbReference type="SUPFAM" id="SSF53850">
    <property type="entry name" value="Periplasmic binding protein-like II"/>
    <property type="match status" value="1"/>
</dbReference>
<accession>A0A084SRV7</accession>
<dbReference type="InterPro" id="IPR036388">
    <property type="entry name" value="WH-like_DNA-bd_sf"/>
</dbReference>
<dbReference type="InterPro" id="IPR005119">
    <property type="entry name" value="LysR_subst-bd"/>
</dbReference>
<dbReference type="InterPro" id="IPR036390">
    <property type="entry name" value="WH_DNA-bd_sf"/>
</dbReference>
<dbReference type="Proteomes" id="UP000028547">
    <property type="component" value="Unassembled WGS sequence"/>
</dbReference>
<keyword evidence="2" id="KW-0805">Transcription regulation</keyword>
<dbReference type="PANTHER" id="PTHR30118">
    <property type="entry name" value="HTH-TYPE TRANSCRIPTIONAL REGULATOR LEUO-RELATED"/>
    <property type="match status" value="1"/>
</dbReference>
<reference evidence="6 7" key="1">
    <citation type="submission" date="2014-07" db="EMBL/GenBank/DDBJ databases">
        <title>Draft Genome Sequence of Gephyronic Acid Producer, Cystobacter violaceus Strain Cb vi76.</title>
        <authorList>
            <person name="Stevens D.C."/>
            <person name="Young J."/>
            <person name="Carmichael R."/>
            <person name="Tan J."/>
            <person name="Taylor R.E."/>
        </authorList>
    </citation>
    <scope>NUCLEOTIDE SEQUENCE [LARGE SCALE GENOMIC DNA]</scope>
    <source>
        <strain evidence="6 7">Cb vi76</strain>
    </source>
</reference>
<dbReference type="PANTHER" id="PTHR30118:SF15">
    <property type="entry name" value="TRANSCRIPTIONAL REGULATORY PROTEIN"/>
    <property type="match status" value="1"/>
</dbReference>
<dbReference type="GO" id="GO:0003700">
    <property type="term" value="F:DNA-binding transcription factor activity"/>
    <property type="evidence" value="ECO:0007669"/>
    <property type="project" value="InterPro"/>
</dbReference>
<gene>
    <name evidence="6" type="ORF">Q664_23595</name>
</gene>
<dbReference type="Gene3D" id="3.40.190.10">
    <property type="entry name" value="Periplasmic binding protein-like II"/>
    <property type="match status" value="2"/>
</dbReference>
<organism evidence="6 7">
    <name type="scientific">Archangium violaceum Cb vi76</name>
    <dbReference type="NCBI Taxonomy" id="1406225"/>
    <lineage>
        <taxon>Bacteria</taxon>
        <taxon>Pseudomonadati</taxon>
        <taxon>Myxococcota</taxon>
        <taxon>Myxococcia</taxon>
        <taxon>Myxococcales</taxon>
        <taxon>Cystobacterineae</taxon>
        <taxon>Archangiaceae</taxon>
        <taxon>Archangium</taxon>
    </lineage>
</organism>
<dbReference type="EMBL" id="JPMI01000156">
    <property type="protein sequence ID" value="KFA91192.1"/>
    <property type="molecule type" value="Genomic_DNA"/>
</dbReference>
<evidence type="ECO:0000259" key="5">
    <source>
        <dbReference type="PROSITE" id="PS50931"/>
    </source>
</evidence>
<evidence type="ECO:0000256" key="2">
    <source>
        <dbReference type="ARBA" id="ARBA00023015"/>
    </source>
</evidence>
<dbReference type="Pfam" id="PF03466">
    <property type="entry name" value="LysR_substrate"/>
    <property type="match status" value="1"/>
</dbReference>
<dbReference type="PROSITE" id="PS50931">
    <property type="entry name" value="HTH_LYSR"/>
    <property type="match status" value="1"/>
</dbReference>
<feature type="domain" description="HTH lysR-type" evidence="5">
    <location>
        <begin position="9"/>
        <end position="66"/>
    </location>
</feature>
<keyword evidence="4" id="KW-0804">Transcription</keyword>
<evidence type="ECO:0000256" key="4">
    <source>
        <dbReference type="ARBA" id="ARBA00023163"/>
    </source>
</evidence>
<dbReference type="PRINTS" id="PR00039">
    <property type="entry name" value="HTHLYSR"/>
</dbReference>
<dbReference type="RefSeq" id="WP_043399503.1">
    <property type="nucleotide sequence ID" value="NZ_JPMI01000156.1"/>
</dbReference>
<dbReference type="InterPro" id="IPR050389">
    <property type="entry name" value="LysR-type_TF"/>
</dbReference>
<dbReference type="AlphaFoldDB" id="A0A084SRV7"/>
<evidence type="ECO:0000256" key="3">
    <source>
        <dbReference type="ARBA" id="ARBA00023125"/>
    </source>
</evidence>
<dbReference type="Gene3D" id="1.10.10.10">
    <property type="entry name" value="Winged helix-like DNA-binding domain superfamily/Winged helix DNA-binding domain"/>
    <property type="match status" value="1"/>
</dbReference>
<sequence>MHGIYEKDLDLNLLRVFVVVAEAGSVTEAASRLYLTQPAVSAALRRLTTAVGAPLFVRAGRGLALTTRGRRLFTTAQPHLQALVEAAVSPATFDAKTSERTVRIGLSDSNEAWLLPPLLRLLAEEAPRMKLIVVPVQFRTIAEALSSAAVDLAVTVADELPAGTRRLELFTGGFVCLFDPRHARLGRTLTLERYLAHEHVIVSYNGDLRGIVEDMLGVQRRVRVSVPTFHSVGALVEGSALLATVPAMVAREVISVRPNLRTMAPPMSLGSAPMELLWRSTVEDDEAIRFMRERVVRVAEAAQGPASSKRGPGVRDRP</sequence>
<protein>
    <submittedName>
        <fullName evidence="6">LysR family transcriptional regulator</fullName>
    </submittedName>
</protein>
<comment type="similarity">
    <text evidence="1">Belongs to the LysR transcriptional regulatory family.</text>
</comment>